<evidence type="ECO:0000259" key="1">
    <source>
        <dbReference type="Pfam" id="PF07730"/>
    </source>
</evidence>
<gene>
    <name evidence="2" type="ORF">SAMN05660359_04635</name>
</gene>
<protein>
    <submittedName>
        <fullName evidence="2">Histidine kinase</fullName>
    </submittedName>
</protein>
<dbReference type="GO" id="GO:0000155">
    <property type="term" value="F:phosphorelay sensor kinase activity"/>
    <property type="evidence" value="ECO:0007669"/>
    <property type="project" value="InterPro"/>
</dbReference>
<keyword evidence="3" id="KW-1185">Reference proteome</keyword>
<organism evidence="2 3">
    <name type="scientific">Geodermatophilus obscurus</name>
    <dbReference type="NCBI Taxonomy" id="1861"/>
    <lineage>
        <taxon>Bacteria</taxon>
        <taxon>Bacillati</taxon>
        <taxon>Actinomycetota</taxon>
        <taxon>Actinomycetes</taxon>
        <taxon>Geodermatophilales</taxon>
        <taxon>Geodermatophilaceae</taxon>
        <taxon>Geodermatophilus</taxon>
    </lineage>
</organism>
<name>A0A1I5IJ19_9ACTN</name>
<accession>A0A1I5IJ19</accession>
<dbReference type="Proteomes" id="UP000183642">
    <property type="component" value="Unassembled WGS sequence"/>
</dbReference>
<dbReference type="RefSeq" id="WP_075015867.1">
    <property type="nucleotide sequence ID" value="NZ_FOWE01000015.1"/>
</dbReference>
<dbReference type="EMBL" id="FOWE01000015">
    <property type="protein sequence ID" value="SFO60369.1"/>
    <property type="molecule type" value="Genomic_DNA"/>
</dbReference>
<dbReference type="GO" id="GO:0016020">
    <property type="term" value="C:membrane"/>
    <property type="evidence" value="ECO:0007669"/>
    <property type="project" value="InterPro"/>
</dbReference>
<feature type="domain" description="Signal transduction histidine kinase subgroup 3 dimerisation and phosphoacceptor" evidence="1">
    <location>
        <begin position="11"/>
        <end position="71"/>
    </location>
</feature>
<keyword evidence="2" id="KW-0418">Kinase</keyword>
<dbReference type="Pfam" id="PF07730">
    <property type="entry name" value="HisKA_3"/>
    <property type="match status" value="1"/>
</dbReference>
<keyword evidence="2" id="KW-0808">Transferase</keyword>
<sequence length="80" mass="8994">MQWQLAVAEQRLRFSRDLHDVMGRNLSAIAVKNQLAGELVRRGRLEAADDVRRLAEDSLRGVREVVRGHRNTGCAQRTGG</sequence>
<proteinExistence type="predicted"/>
<evidence type="ECO:0000313" key="2">
    <source>
        <dbReference type="EMBL" id="SFO60369.1"/>
    </source>
</evidence>
<reference evidence="3" key="1">
    <citation type="submission" date="2016-10" db="EMBL/GenBank/DDBJ databases">
        <authorList>
            <person name="Varghese N."/>
            <person name="Submissions S."/>
        </authorList>
    </citation>
    <scope>NUCLEOTIDE SEQUENCE [LARGE SCALE GENOMIC DNA]</scope>
    <source>
        <strain evidence="3">DSM 43161</strain>
    </source>
</reference>
<dbReference type="GO" id="GO:0046983">
    <property type="term" value="F:protein dimerization activity"/>
    <property type="evidence" value="ECO:0007669"/>
    <property type="project" value="InterPro"/>
</dbReference>
<evidence type="ECO:0000313" key="3">
    <source>
        <dbReference type="Proteomes" id="UP000183642"/>
    </source>
</evidence>
<dbReference type="InterPro" id="IPR011712">
    <property type="entry name" value="Sig_transdc_His_kin_sub3_dim/P"/>
</dbReference>
<dbReference type="AlphaFoldDB" id="A0A1I5IJ19"/>
<dbReference type="Gene3D" id="1.20.5.1930">
    <property type="match status" value="1"/>
</dbReference>